<dbReference type="Gene3D" id="3.40.50.1820">
    <property type="entry name" value="alpha/beta hydrolase"/>
    <property type="match status" value="1"/>
</dbReference>
<accession>A0A1U7YEP8</accession>
<evidence type="ECO:0000256" key="1">
    <source>
        <dbReference type="SAM" id="MobiDB-lite"/>
    </source>
</evidence>
<dbReference type="Pfam" id="PF07727">
    <property type="entry name" value="RVT_2"/>
    <property type="match status" value="2"/>
</dbReference>
<keyword evidence="4" id="KW-1185">Reference proteome</keyword>
<evidence type="ECO:0000259" key="2">
    <source>
        <dbReference type="Pfam" id="PF07727"/>
    </source>
</evidence>
<feature type="region of interest" description="Disordered" evidence="1">
    <location>
        <begin position="544"/>
        <end position="564"/>
    </location>
</feature>
<dbReference type="PANTHER" id="PTHR45763:SF26">
    <property type="entry name" value="AB HYDROLASE-1 DOMAIN-CONTAINING PROTEIN"/>
    <property type="match status" value="1"/>
</dbReference>
<protein>
    <submittedName>
        <fullName evidence="5">Uncharacterized protein LOC104243723</fullName>
    </submittedName>
</protein>
<dbReference type="InterPro" id="IPR029058">
    <property type="entry name" value="AB_hydrolase_fold"/>
</dbReference>
<reference evidence="5" key="2">
    <citation type="submission" date="2025-08" db="UniProtKB">
        <authorList>
            <consortium name="RefSeq"/>
        </authorList>
    </citation>
    <scope>IDENTIFICATION</scope>
    <source>
        <tissue evidence="5">Leaf</tissue>
    </source>
</reference>
<dbReference type="eggNOG" id="KOG0017">
    <property type="taxonomic scope" value="Eukaryota"/>
</dbReference>
<dbReference type="InterPro" id="IPR013103">
    <property type="entry name" value="RVT_2"/>
</dbReference>
<dbReference type="SUPFAM" id="SSF56672">
    <property type="entry name" value="DNA/RNA polymerases"/>
    <property type="match status" value="1"/>
</dbReference>
<dbReference type="Pfam" id="PF12146">
    <property type="entry name" value="Hydrolase_4"/>
    <property type="match status" value="1"/>
</dbReference>
<sequence>MDKPEFTYSTKIRLSDGRNLAYKETGVPKEKSNYRIIFVHGFNSSKESGFLAPQEMMNKMGIYIVQYDRAGYGESDPNPKRSLRSEASDIEELTDHLHLGSKFYIISNSMGSYPTWSCIKHIPLRLAGVAFVVPIVNYQWPSISENLTEDDQRKKDYGWMTWLARNVPTTLLHWWVIRKSSSSPSTNDSKPTYYYAKDLELLKNNAPEFQFFTPSHEIVDPSPHNLSCVDFGDLISLATELSSYGFFARFHWNIIDVNLCYSFFNLSFWRIFFEARVFSSQQFCAFYLQGLLLLQNAKKFDFLEISCFLAFLLTIMGDSSSNTGPYIPEPTSPLFLLPSDVPGVSLVSVPFSWTGFIDGPCIKLAETSPQYRQWDRYGTISGTKVFEIKRELSSTYQGFLDIASYFNKLKKLWDELEIMRSSHANACACVAKEGLQKEKEEDKVHQFLMIEKQRQVLPNPQDYSESASFHANSNKFSPQFSSQQQYPQKLKFDQYNQRVIPDHSKASLFCKYCKKPGHVIEKCYKLHGFPQNFKFTRGEKFGTAATVEGQPPGASDHTPSHAEDSLIPGLTKEQYTQLMSLLQQSGLNESSSQPVIIGSTNFAGSSSSLPAHSMKKLLELGRMNNGLYKFYFNTPTSPESVSQNVMDNTKHSIPLYVVSDSSASSFNTIAEVHDFPLNAHVDVLNSLHDPVSLPNSNGSVERFKARLVVRGDTQVQGIDFNETFSPVVKMCTVRCLIVVALKKDWPLFQLDVNNAFLHGDLNEEVYMKIPPGLSVPSTSSSSAPLKSPSSTVFLAVYVDDIILTRNDLSEISALKSFLDTQFRIKDLGLFLGIEVIHHSSGIILHQKKFINNLLTEYHHSDVFEVVAPLDISLKLHADVGDLLPEPDKYRSLVGKLNYLTHTSPDLCFTVHHLSQFLQASRIPYMSGALYVLRYLKGTLDHAAFLDNSSNFSLLDSCDSDWATCPTSRRSVSGFCIHLGGSLIS</sequence>
<dbReference type="RefSeq" id="XP_009797270.1">
    <property type="nucleotide sequence ID" value="XM_009798968.1"/>
</dbReference>
<organism evidence="4 5">
    <name type="scientific">Nicotiana sylvestris</name>
    <name type="common">Wood tobacco</name>
    <name type="synonym">South American tobacco</name>
    <dbReference type="NCBI Taxonomy" id="4096"/>
    <lineage>
        <taxon>Eukaryota</taxon>
        <taxon>Viridiplantae</taxon>
        <taxon>Streptophyta</taxon>
        <taxon>Embryophyta</taxon>
        <taxon>Tracheophyta</taxon>
        <taxon>Spermatophyta</taxon>
        <taxon>Magnoliopsida</taxon>
        <taxon>eudicotyledons</taxon>
        <taxon>Gunneridae</taxon>
        <taxon>Pentapetalae</taxon>
        <taxon>asterids</taxon>
        <taxon>lamiids</taxon>
        <taxon>Solanales</taxon>
        <taxon>Solanaceae</taxon>
        <taxon>Nicotianoideae</taxon>
        <taxon>Nicotianeae</taxon>
        <taxon>Nicotiana</taxon>
    </lineage>
</organism>
<feature type="domain" description="Reverse transcriptase Ty1/copia-type" evidence="2">
    <location>
        <begin position="700"/>
        <end position="776"/>
    </location>
</feature>
<feature type="domain" description="Reverse transcriptase Ty1/copia-type" evidence="2">
    <location>
        <begin position="790"/>
        <end position="869"/>
    </location>
</feature>
<proteinExistence type="predicted"/>
<gene>
    <name evidence="5" type="primary">LOC104243723</name>
</gene>
<dbReference type="Proteomes" id="UP000189701">
    <property type="component" value="Unplaced"/>
</dbReference>
<evidence type="ECO:0000259" key="3">
    <source>
        <dbReference type="Pfam" id="PF12146"/>
    </source>
</evidence>
<name>A0A1U7YEP8_NICSY</name>
<evidence type="ECO:0000313" key="5">
    <source>
        <dbReference type="RefSeq" id="XP_009797270.1"/>
    </source>
</evidence>
<dbReference type="PANTHER" id="PTHR45763">
    <property type="entry name" value="HYDROLASE, ALPHA/BETA FOLD FAMILY PROTEIN, EXPRESSED-RELATED"/>
    <property type="match status" value="1"/>
</dbReference>
<dbReference type="AlphaFoldDB" id="A0A1U7YEP8"/>
<dbReference type="InterPro" id="IPR043502">
    <property type="entry name" value="DNA/RNA_pol_sf"/>
</dbReference>
<dbReference type="InterPro" id="IPR022742">
    <property type="entry name" value="Hydrolase_4"/>
</dbReference>
<dbReference type="SUPFAM" id="SSF53474">
    <property type="entry name" value="alpha/beta-Hydrolases"/>
    <property type="match status" value="1"/>
</dbReference>
<evidence type="ECO:0000313" key="4">
    <source>
        <dbReference type="Proteomes" id="UP000189701"/>
    </source>
</evidence>
<dbReference type="STRING" id="4096.A0A1U7YEP8"/>
<reference evidence="4" key="1">
    <citation type="journal article" date="2013" name="Genome Biol.">
        <title>Reference genomes and transcriptomes of Nicotiana sylvestris and Nicotiana tomentosiformis.</title>
        <authorList>
            <person name="Sierro N."/>
            <person name="Battey J.N."/>
            <person name="Ouadi S."/>
            <person name="Bovet L."/>
            <person name="Goepfert S."/>
            <person name="Bakaher N."/>
            <person name="Peitsch M.C."/>
            <person name="Ivanov N.V."/>
        </authorList>
    </citation>
    <scope>NUCLEOTIDE SEQUENCE [LARGE SCALE GENOMIC DNA]</scope>
</reference>
<feature type="domain" description="Serine aminopeptidase S33" evidence="3">
    <location>
        <begin position="35"/>
        <end position="198"/>
    </location>
</feature>